<gene>
    <name evidence="1" type="ORF">L1987_79500</name>
</gene>
<sequence>MLLFSARLPWEITAAMLADTVEGYKQREQSLISELCQCFDLPMMRDGLVNWVERQHPRKFGNVLKGEIEACQQIAQETGVLVDPIYTLAGWVLASQLSQQERKGGAKVVMLHTGGTLGMFGLAQRYKSYF</sequence>
<comment type="caution">
    <text evidence="1">The sequence shown here is derived from an EMBL/GenBank/DDBJ whole genome shotgun (WGS) entry which is preliminary data.</text>
</comment>
<reference evidence="1 2" key="2">
    <citation type="journal article" date="2022" name="Mol. Ecol. Resour.">
        <title>The genomes of chicory, endive, great burdock and yacon provide insights into Asteraceae paleo-polyploidization history and plant inulin production.</title>
        <authorList>
            <person name="Fan W."/>
            <person name="Wang S."/>
            <person name="Wang H."/>
            <person name="Wang A."/>
            <person name="Jiang F."/>
            <person name="Liu H."/>
            <person name="Zhao H."/>
            <person name="Xu D."/>
            <person name="Zhang Y."/>
        </authorList>
    </citation>
    <scope>NUCLEOTIDE SEQUENCE [LARGE SCALE GENOMIC DNA]</scope>
    <source>
        <strain evidence="2">cv. Yunnan</strain>
        <tissue evidence="1">Leaves</tissue>
    </source>
</reference>
<dbReference type="Proteomes" id="UP001056120">
    <property type="component" value="Linkage Group LG26"/>
</dbReference>
<reference evidence="2" key="1">
    <citation type="journal article" date="2022" name="Mol. Ecol. Resour.">
        <title>The genomes of chicory, endive, great burdock and yacon provide insights into Asteraceae palaeo-polyploidization history and plant inulin production.</title>
        <authorList>
            <person name="Fan W."/>
            <person name="Wang S."/>
            <person name="Wang H."/>
            <person name="Wang A."/>
            <person name="Jiang F."/>
            <person name="Liu H."/>
            <person name="Zhao H."/>
            <person name="Xu D."/>
            <person name="Zhang Y."/>
        </authorList>
    </citation>
    <scope>NUCLEOTIDE SEQUENCE [LARGE SCALE GENOMIC DNA]</scope>
    <source>
        <strain evidence="2">cv. Yunnan</strain>
    </source>
</reference>
<evidence type="ECO:0000313" key="1">
    <source>
        <dbReference type="EMBL" id="KAI3696482.1"/>
    </source>
</evidence>
<protein>
    <submittedName>
        <fullName evidence="1">Uncharacterized protein</fullName>
    </submittedName>
</protein>
<evidence type="ECO:0000313" key="2">
    <source>
        <dbReference type="Proteomes" id="UP001056120"/>
    </source>
</evidence>
<keyword evidence="2" id="KW-1185">Reference proteome</keyword>
<dbReference type="EMBL" id="CM042043">
    <property type="protein sequence ID" value="KAI3696482.1"/>
    <property type="molecule type" value="Genomic_DNA"/>
</dbReference>
<proteinExistence type="predicted"/>
<accession>A0ACB8ZFB0</accession>
<organism evidence="1 2">
    <name type="scientific">Smallanthus sonchifolius</name>
    <dbReference type="NCBI Taxonomy" id="185202"/>
    <lineage>
        <taxon>Eukaryota</taxon>
        <taxon>Viridiplantae</taxon>
        <taxon>Streptophyta</taxon>
        <taxon>Embryophyta</taxon>
        <taxon>Tracheophyta</taxon>
        <taxon>Spermatophyta</taxon>
        <taxon>Magnoliopsida</taxon>
        <taxon>eudicotyledons</taxon>
        <taxon>Gunneridae</taxon>
        <taxon>Pentapetalae</taxon>
        <taxon>asterids</taxon>
        <taxon>campanulids</taxon>
        <taxon>Asterales</taxon>
        <taxon>Asteraceae</taxon>
        <taxon>Asteroideae</taxon>
        <taxon>Heliantheae alliance</taxon>
        <taxon>Millerieae</taxon>
        <taxon>Smallanthus</taxon>
    </lineage>
</organism>
<name>A0ACB8ZFB0_9ASTR</name>